<keyword evidence="2" id="KW-1185">Reference proteome</keyword>
<comment type="caution">
    <text evidence="1">The sequence shown here is derived from an EMBL/GenBank/DDBJ whole genome shotgun (WGS) entry which is preliminary data.</text>
</comment>
<gene>
    <name evidence="1" type="ORF">NKI81_14000</name>
</gene>
<dbReference type="EMBL" id="JAMYRI010000007">
    <property type="protein sequence ID" value="MER9285065.1"/>
    <property type="molecule type" value="Genomic_DNA"/>
</dbReference>
<protein>
    <submittedName>
        <fullName evidence="1">Uncharacterized protein</fullName>
    </submittedName>
</protein>
<organism evidence="1 2">
    <name type="scientific">Mesorhizobium australicum</name>
    <dbReference type="NCBI Taxonomy" id="536018"/>
    <lineage>
        <taxon>Bacteria</taxon>
        <taxon>Pseudomonadati</taxon>
        <taxon>Pseudomonadota</taxon>
        <taxon>Alphaproteobacteria</taxon>
        <taxon>Hyphomicrobiales</taxon>
        <taxon>Phyllobacteriaceae</taxon>
        <taxon>Mesorhizobium</taxon>
    </lineage>
</organism>
<reference evidence="1 2" key="1">
    <citation type="journal article" date="2024" name="Proc. Natl. Acad. Sci. U.S.A.">
        <title>The evolutionary genomics of adaptation to stress in wild rhizobium bacteria.</title>
        <authorList>
            <person name="Kehlet-Delgado H."/>
            <person name="Montoya A.P."/>
            <person name="Jensen K.T."/>
            <person name="Wendlandt C.E."/>
            <person name="Dexheimer C."/>
            <person name="Roberts M."/>
            <person name="Torres Martinez L."/>
            <person name="Friesen M.L."/>
            <person name="Griffitts J.S."/>
            <person name="Porter S.S."/>
        </authorList>
    </citation>
    <scope>NUCLEOTIDE SEQUENCE [LARGE SCALE GENOMIC DNA]</scope>
    <source>
        <strain evidence="1 2">M0468</strain>
    </source>
</reference>
<sequence>MAKIAAGVEQTNALLAKLTTSGSSAGVALAKVAASTKATTAALAEVATATKLVNAEMASIGGSGGGAAALATGTIAAKDFAAALEATGGNLGKITPQMLGLAVANEEVAVSSKTAAVGMAELGVAETKAAGLGAGVTREFSVLGAEIARGNFSRIPGSLIVLNERLVSTGAGVLTLRNGLTALGGLASAVFNPFTLGFLAISIGSEVAIKAFSGMKGSILDVNTVLENNKTLIDNIAKAYPEAAIAAKQYAEQANQIPKSIAAADLANQIAESRKTLSAELDTLRIDLHALGGEYALTGKAGSEAFEALSGRVHDGTISAQALYSELGRLELDPKLSAEAHAFARSLEDAAKKAADLERSIPIDTTISGIVANNDKAQHTLFEISSGFKDVSASAGSADATIAKLFGTMNSGGSDGFGVTRSLSTQLQSTLGMFQTIDQAVQNSRQSQLAGMVQLEAQLRATTTEADTLKQALATASGKDNIQAFFGDVANIKDANAEIANATTTVTKLFDAMATGNATVNSVYQGLDMVRQTLVSDGFPVDKVNNFIDSLVRTNQQLVADTGAAHQLNAAIQAIQNKTVTITVVTQQVGTGTKSIYDVGTTGGIGVTRYGGTSDMTQQNYQVPATGGSGTGIGTSGVTVTRFGGARAAGGPIVPGMPYLVGEHGPELVVPSASATVIPNAQSLAMAQSGFTGRDPTKESDRVWTVLMNTEANTRKTAQLLDEIKTTSLTASSGLSSGSSSGGLSGSGSSDYARVLAQVKANFHAAGIVGGGSIGYGGQGLAATPQQIARAIINGTASSSGTPSGGSSIGTGYQFLHGGDMAPAGSNYQDALAYQNRGYGFATGGIDSSDTQKVEFFKSPNEKVIIARPDQFADVRPGSSSTGSGSGGDRAITQTFNVRIDAQGGNVSNQSMAALRSQFAAIGRDMARAVNGR</sequence>
<evidence type="ECO:0000313" key="2">
    <source>
        <dbReference type="Proteomes" id="UP001480082"/>
    </source>
</evidence>
<name>A0ACC6T116_9HYPH</name>
<dbReference type="Proteomes" id="UP001480082">
    <property type="component" value="Unassembled WGS sequence"/>
</dbReference>
<accession>A0ACC6T116</accession>
<evidence type="ECO:0000313" key="1">
    <source>
        <dbReference type="EMBL" id="MER9285065.1"/>
    </source>
</evidence>
<proteinExistence type="predicted"/>